<dbReference type="Proteomes" id="UP000241048">
    <property type="component" value="Unassembled WGS sequence"/>
</dbReference>
<proteinExistence type="predicted"/>
<keyword evidence="3" id="KW-1185">Reference proteome</keyword>
<dbReference type="AlphaFoldDB" id="A0A2T3FUC3"/>
<keyword evidence="1" id="KW-0472">Membrane</keyword>
<gene>
    <name evidence="2" type="ORF">C7U56_02805</name>
</gene>
<dbReference type="RefSeq" id="WP_107000045.1">
    <property type="nucleotide sequence ID" value="NZ_JAJEPQ010000012.1"/>
</dbReference>
<dbReference type="EMBL" id="PYLO01000001">
    <property type="protein sequence ID" value="PST38878.1"/>
    <property type="molecule type" value="Genomic_DNA"/>
</dbReference>
<evidence type="ECO:0000256" key="1">
    <source>
        <dbReference type="SAM" id="Phobius"/>
    </source>
</evidence>
<accession>A0A2T3FUC3</accession>
<organism evidence="2 3">
    <name type="scientific">Clostridium fessum</name>
    <dbReference type="NCBI Taxonomy" id="2126740"/>
    <lineage>
        <taxon>Bacteria</taxon>
        <taxon>Bacillati</taxon>
        <taxon>Bacillota</taxon>
        <taxon>Clostridia</taxon>
        <taxon>Eubacteriales</taxon>
        <taxon>Clostridiaceae</taxon>
        <taxon>Clostridium</taxon>
    </lineage>
</organism>
<keyword evidence="1" id="KW-1133">Transmembrane helix</keyword>
<evidence type="ECO:0000313" key="2">
    <source>
        <dbReference type="EMBL" id="PST38878.1"/>
    </source>
</evidence>
<evidence type="ECO:0008006" key="4">
    <source>
        <dbReference type="Google" id="ProtNLM"/>
    </source>
</evidence>
<sequence>MADLKSIANMQIGGPKYPKKRRINLYQKQTKKGKIAAELGAFAVFMVFVYGFSRFGVMLPLQEADRAEAVYAATEKELRTLEKSNEVYGEVLAEYAHYGNGYLNEEESKLPDRRMMLDSLKSQIFPLTAVSSVSITSDQMSLEGTIPNGTLFSQLVRDAQADPNARYVTASLEETVKKDGEERALASLKQVGVSMAVFFNEPEEGKEK</sequence>
<name>A0A2T3FUC3_9CLOT</name>
<keyword evidence="1" id="KW-0812">Transmembrane</keyword>
<protein>
    <recommendedName>
        <fullName evidence="4">Fimbrial assembly protein</fullName>
    </recommendedName>
</protein>
<evidence type="ECO:0000313" key="3">
    <source>
        <dbReference type="Proteomes" id="UP000241048"/>
    </source>
</evidence>
<comment type="caution">
    <text evidence="2">The sequence shown here is derived from an EMBL/GenBank/DDBJ whole genome shotgun (WGS) entry which is preliminary data.</text>
</comment>
<feature type="transmembrane region" description="Helical" evidence="1">
    <location>
        <begin position="35"/>
        <end position="53"/>
    </location>
</feature>
<reference evidence="2 3" key="1">
    <citation type="submission" date="2018-03" db="EMBL/GenBank/DDBJ databases">
        <title>Lachnoclostridium SNUG30386 gen.nov., sp.nov., isolated from human faeces.</title>
        <authorList>
            <person name="Seo B."/>
            <person name="Jeon K."/>
            <person name="Ko G."/>
        </authorList>
    </citation>
    <scope>NUCLEOTIDE SEQUENCE [LARGE SCALE GENOMIC DNA]</scope>
    <source>
        <strain evidence="2 3">SNUG30386</strain>
    </source>
</reference>